<dbReference type="AlphaFoldDB" id="A0A939NKK9"/>
<feature type="region of interest" description="Disordered" evidence="1">
    <location>
        <begin position="97"/>
        <end position="120"/>
    </location>
</feature>
<comment type="caution">
    <text evidence="2">The sequence shown here is derived from an EMBL/GenBank/DDBJ whole genome shotgun (WGS) entry which is preliminary data.</text>
</comment>
<accession>A0A939NKK9</accession>
<protein>
    <submittedName>
        <fullName evidence="2">Uncharacterized protein</fullName>
    </submittedName>
</protein>
<feature type="non-terminal residue" evidence="2">
    <location>
        <position position="120"/>
    </location>
</feature>
<organism evidence="2">
    <name type="scientific">Serratia marcescens</name>
    <dbReference type="NCBI Taxonomy" id="615"/>
    <lineage>
        <taxon>Bacteria</taxon>
        <taxon>Pseudomonadati</taxon>
        <taxon>Pseudomonadota</taxon>
        <taxon>Gammaproteobacteria</taxon>
        <taxon>Enterobacterales</taxon>
        <taxon>Yersiniaceae</taxon>
        <taxon>Serratia</taxon>
    </lineage>
</organism>
<proteinExistence type="predicted"/>
<dbReference type="EMBL" id="JAGETR010000150">
    <property type="protein sequence ID" value="MBO2007244.1"/>
    <property type="molecule type" value="Genomic_DNA"/>
</dbReference>
<evidence type="ECO:0000313" key="2">
    <source>
        <dbReference type="EMBL" id="MBO2007244.1"/>
    </source>
</evidence>
<sequence length="120" mass="13429">MNIARVLDLMKACRRWPGAAAVGGRKPTRSSCRPVWDWRTTRRWRCYGMRSANRSAAADAAAFGARHALHQALRRRFRSWAAFSCGDSVLRAECEARPRHRPAYTPQPRRYSAAGTAGGA</sequence>
<reference evidence="2" key="1">
    <citation type="submission" date="2021-03" db="EMBL/GenBank/DDBJ databases">
        <title>Molecular epidemiology and mechanisms of colistin and carbapenem resistance in Enterobacteriaceae from clinical isolates, the environment and porcine samples in Pretoria, South Africa.</title>
        <authorList>
            <person name="Bogoshi D."/>
            <person name="Mbelle N.M."/>
            <person name="Naidoo V."/>
            <person name="Osei Sekyere J."/>
        </authorList>
    </citation>
    <scope>NUCLEOTIDE SEQUENCE</scope>
    <source>
        <strain evidence="2">C080</strain>
    </source>
</reference>
<name>A0A939NKK9_SERMA</name>
<evidence type="ECO:0000256" key="1">
    <source>
        <dbReference type="SAM" id="MobiDB-lite"/>
    </source>
</evidence>
<gene>
    <name evidence="2" type="ORF">J4732_19030</name>
</gene>